<dbReference type="Proteomes" id="UP001345219">
    <property type="component" value="Chromosome 19"/>
</dbReference>
<name>A0AAN7GKL2_9MYRT</name>
<proteinExistence type="predicted"/>
<dbReference type="EMBL" id="JAXIOK010000024">
    <property type="protein sequence ID" value="KAK4741303.1"/>
    <property type="molecule type" value="Genomic_DNA"/>
</dbReference>
<protein>
    <submittedName>
        <fullName evidence="1">Uncharacterized protein</fullName>
    </submittedName>
</protein>
<gene>
    <name evidence="1" type="ORF">SAY87_024891</name>
</gene>
<organism evidence="1 2">
    <name type="scientific">Trapa incisa</name>
    <dbReference type="NCBI Taxonomy" id="236973"/>
    <lineage>
        <taxon>Eukaryota</taxon>
        <taxon>Viridiplantae</taxon>
        <taxon>Streptophyta</taxon>
        <taxon>Embryophyta</taxon>
        <taxon>Tracheophyta</taxon>
        <taxon>Spermatophyta</taxon>
        <taxon>Magnoliopsida</taxon>
        <taxon>eudicotyledons</taxon>
        <taxon>Gunneridae</taxon>
        <taxon>Pentapetalae</taxon>
        <taxon>rosids</taxon>
        <taxon>malvids</taxon>
        <taxon>Myrtales</taxon>
        <taxon>Lythraceae</taxon>
        <taxon>Trapa</taxon>
    </lineage>
</organism>
<evidence type="ECO:0000313" key="1">
    <source>
        <dbReference type="EMBL" id="KAK4741303.1"/>
    </source>
</evidence>
<dbReference type="AlphaFoldDB" id="A0AAN7GKL2"/>
<sequence>MAEVTIAVAEKVYTWASGKGFAHEDRSRLFHGTSGQWTRIFKNFDLTMNQKKYLSQE</sequence>
<evidence type="ECO:0000313" key="2">
    <source>
        <dbReference type="Proteomes" id="UP001345219"/>
    </source>
</evidence>
<accession>A0AAN7GKL2</accession>
<comment type="caution">
    <text evidence="1">The sequence shown here is derived from an EMBL/GenBank/DDBJ whole genome shotgun (WGS) entry which is preliminary data.</text>
</comment>
<keyword evidence="2" id="KW-1185">Reference proteome</keyword>
<reference evidence="1 2" key="1">
    <citation type="journal article" date="2023" name="Hortic Res">
        <title>Pangenome of water caltrop reveals structural variations and asymmetric subgenome divergence after allopolyploidization.</title>
        <authorList>
            <person name="Zhang X."/>
            <person name="Chen Y."/>
            <person name="Wang L."/>
            <person name="Yuan Y."/>
            <person name="Fang M."/>
            <person name="Shi L."/>
            <person name="Lu R."/>
            <person name="Comes H.P."/>
            <person name="Ma Y."/>
            <person name="Chen Y."/>
            <person name="Huang G."/>
            <person name="Zhou Y."/>
            <person name="Zheng Z."/>
            <person name="Qiu Y."/>
        </authorList>
    </citation>
    <scope>NUCLEOTIDE SEQUENCE [LARGE SCALE GENOMIC DNA]</scope>
    <source>
        <tissue evidence="1">Roots</tissue>
    </source>
</reference>